<dbReference type="AlphaFoldDB" id="A0A1X7SFB5"/>
<protein>
    <submittedName>
        <fullName evidence="1">Uncharacterized protein</fullName>
    </submittedName>
</protein>
<organism evidence="1">
    <name type="scientific">Amphimedon queenslandica</name>
    <name type="common">Sponge</name>
    <dbReference type="NCBI Taxonomy" id="400682"/>
    <lineage>
        <taxon>Eukaryota</taxon>
        <taxon>Metazoa</taxon>
        <taxon>Porifera</taxon>
        <taxon>Demospongiae</taxon>
        <taxon>Heteroscleromorpha</taxon>
        <taxon>Haplosclerida</taxon>
        <taxon>Niphatidae</taxon>
        <taxon>Amphimedon</taxon>
    </lineage>
</organism>
<accession>A0A1X7SFB5</accession>
<dbReference type="OrthoDB" id="775972at2759"/>
<evidence type="ECO:0000313" key="1">
    <source>
        <dbReference type="EnsemblMetazoa" id="Aqu2.1.00746_001"/>
    </source>
</evidence>
<dbReference type="EnsemblMetazoa" id="Aqu2.1.00746_001">
    <property type="protein sequence ID" value="Aqu2.1.00746_001"/>
    <property type="gene ID" value="Aqu2.1.00746"/>
</dbReference>
<name>A0A1X7SFB5_AMPQE</name>
<sequence>MATHGKMSAFDGSKESWTSYSERLDFYFKANKITAAESQKAVFITVIGPRTYGLLKSLLQPKTPQDSTVTLDKMKDVLQKHFDPKPSPIVQRFKFHTRENIAISKIL</sequence>
<proteinExistence type="predicted"/>
<dbReference type="OMA" id="VERMCYF"/>
<reference evidence="1" key="1">
    <citation type="submission" date="2017-05" db="UniProtKB">
        <authorList>
            <consortium name="EnsemblMetazoa"/>
        </authorList>
    </citation>
    <scope>IDENTIFICATION</scope>
</reference>
<dbReference type="EnsemblMetazoa" id="Aqu2.1.31082_001">
    <property type="protein sequence ID" value="Aqu2.1.31082_001"/>
    <property type="gene ID" value="Aqu2.1.31082"/>
</dbReference>